<keyword evidence="4" id="KW-0808">Transferase</keyword>
<keyword evidence="9" id="KW-1185">Reference proteome</keyword>
<evidence type="ECO:0000313" key="8">
    <source>
        <dbReference type="EMBL" id="MDT2827178.1"/>
    </source>
</evidence>
<evidence type="ECO:0000256" key="3">
    <source>
        <dbReference type="ARBA" id="ARBA00022597"/>
    </source>
</evidence>
<evidence type="ECO:0000259" key="7">
    <source>
        <dbReference type="PROSITE" id="PS51093"/>
    </source>
</evidence>
<dbReference type="Pfam" id="PF00358">
    <property type="entry name" value="PTS_EIIA_1"/>
    <property type="match status" value="1"/>
</dbReference>
<dbReference type="InterPro" id="IPR011055">
    <property type="entry name" value="Dup_hybrid_motif"/>
</dbReference>
<keyword evidence="6" id="KW-0418">Kinase</keyword>
<keyword evidence="2" id="KW-0813">Transport</keyword>
<evidence type="ECO:0000256" key="2">
    <source>
        <dbReference type="ARBA" id="ARBA00022448"/>
    </source>
</evidence>
<dbReference type="PROSITE" id="PS00371">
    <property type="entry name" value="PTS_EIIA_TYPE_1_HIS"/>
    <property type="match status" value="1"/>
</dbReference>
<evidence type="ECO:0000256" key="1">
    <source>
        <dbReference type="ARBA" id="ARBA00004496"/>
    </source>
</evidence>
<protein>
    <submittedName>
        <fullName evidence="8">PTS glucose transporter subunit IIA</fullName>
    </submittedName>
</protein>
<evidence type="ECO:0000256" key="4">
    <source>
        <dbReference type="ARBA" id="ARBA00022679"/>
    </source>
</evidence>
<dbReference type="PROSITE" id="PS51093">
    <property type="entry name" value="PTS_EIIA_TYPE_1"/>
    <property type="match status" value="1"/>
</dbReference>
<dbReference type="InterPro" id="IPR001127">
    <property type="entry name" value="PTS_EIIA_1_perm"/>
</dbReference>
<evidence type="ECO:0000256" key="5">
    <source>
        <dbReference type="ARBA" id="ARBA00022683"/>
    </source>
</evidence>
<reference evidence="8 9" key="1">
    <citation type="submission" date="2023-03" db="EMBL/GenBank/DDBJ databases">
        <authorList>
            <person name="Shen W."/>
            <person name="Cai J."/>
        </authorList>
    </citation>
    <scope>NUCLEOTIDE SEQUENCE [LARGE SCALE GENOMIC DNA]</scope>
    <source>
        <strain evidence="8 9">B101</strain>
    </source>
</reference>
<gene>
    <name evidence="8" type="ORF">P7H59_01780</name>
</gene>
<dbReference type="PANTHER" id="PTHR45008">
    <property type="entry name" value="PTS SYSTEM GLUCOSE-SPECIFIC EIIA COMPONENT"/>
    <property type="match status" value="1"/>
</dbReference>
<comment type="caution">
    <text evidence="8">The sequence shown here is derived from an EMBL/GenBank/DDBJ whole genome shotgun (WGS) entry which is preliminary data.</text>
</comment>
<dbReference type="PANTHER" id="PTHR45008:SF1">
    <property type="entry name" value="PTS SYSTEM GLUCOSE-SPECIFIC EIIA COMPONENT"/>
    <property type="match status" value="1"/>
</dbReference>
<dbReference type="Gene3D" id="2.70.70.10">
    <property type="entry name" value="Glucose Permease (Domain IIA)"/>
    <property type="match status" value="1"/>
</dbReference>
<dbReference type="Proteomes" id="UP001265301">
    <property type="component" value="Unassembled WGS sequence"/>
</dbReference>
<organism evidence="8 9">
    <name type="scientific">Enterococcus viikkiensis</name>
    <dbReference type="NCBI Taxonomy" id="930854"/>
    <lineage>
        <taxon>Bacteria</taxon>
        <taxon>Bacillati</taxon>
        <taxon>Bacillota</taxon>
        <taxon>Bacilli</taxon>
        <taxon>Lactobacillales</taxon>
        <taxon>Enterococcaceae</taxon>
        <taxon>Enterococcus</taxon>
    </lineage>
</organism>
<evidence type="ECO:0000313" key="9">
    <source>
        <dbReference type="Proteomes" id="UP001265301"/>
    </source>
</evidence>
<dbReference type="RefSeq" id="WP_311818403.1">
    <property type="nucleotide sequence ID" value="NZ_JARQBN010000002.1"/>
</dbReference>
<accession>A0ABU3FMJ0</accession>
<comment type="subcellular location">
    <subcellularLocation>
        <location evidence="1">Cytoplasm</location>
    </subcellularLocation>
</comment>
<dbReference type="InterPro" id="IPR050890">
    <property type="entry name" value="PTS_EIIA_component"/>
</dbReference>
<proteinExistence type="predicted"/>
<sequence length="155" mass="16991">MFDFLKKKKYGNVFAPVDGNYIPLKEVNDPVFSQKMMGEGFGIQPTSSEIYAPIKGTITTIFQTKHAIGLTGASGEEVLLHIGIDTVELAGKPFDVLVKIGQTVDENTVLVRVNFAKIRDAGKSEIVLTLFTNGTKSYDGLEKSQVKHGEVLNER</sequence>
<keyword evidence="5" id="KW-0598">Phosphotransferase system</keyword>
<dbReference type="SUPFAM" id="SSF51261">
    <property type="entry name" value="Duplicated hybrid motif"/>
    <property type="match status" value="1"/>
</dbReference>
<dbReference type="EMBL" id="JARQBN010000002">
    <property type="protein sequence ID" value="MDT2827178.1"/>
    <property type="molecule type" value="Genomic_DNA"/>
</dbReference>
<feature type="domain" description="PTS EIIA type-1" evidence="7">
    <location>
        <begin position="29"/>
        <end position="133"/>
    </location>
</feature>
<dbReference type="NCBIfam" id="TIGR00830">
    <property type="entry name" value="PTBA"/>
    <property type="match status" value="1"/>
</dbReference>
<evidence type="ECO:0000256" key="6">
    <source>
        <dbReference type="ARBA" id="ARBA00022777"/>
    </source>
</evidence>
<name>A0ABU3FMJ0_9ENTE</name>
<keyword evidence="3 8" id="KW-0762">Sugar transport</keyword>